<keyword evidence="2" id="KW-1185">Reference proteome</keyword>
<proteinExistence type="predicted"/>
<gene>
    <name evidence="1" type="ORF">M9H77_34526</name>
</gene>
<protein>
    <submittedName>
        <fullName evidence="1">Uncharacterized protein</fullName>
    </submittedName>
</protein>
<reference evidence="2" key="1">
    <citation type="journal article" date="2023" name="Nat. Plants">
        <title>Single-cell RNA sequencing provides a high-resolution roadmap for understanding the multicellular compartmentation of specialized metabolism.</title>
        <authorList>
            <person name="Sun S."/>
            <person name="Shen X."/>
            <person name="Li Y."/>
            <person name="Li Y."/>
            <person name="Wang S."/>
            <person name="Li R."/>
            <person name="Zhang H."/>
            <person name="Shen G."/>
            <person name="Guo B."/>
            <person name="Wei J."/>
            <person name="Xu J."/>
            <person name="St-Pierre B."/>
            <person name="Chen S."/>
            <person name="Sun C."/>
        </authorList>
    </citation>
    <scope>NUCLEOTIDE SEQUENCE [LARGE SCALE GENOMIC DNA]</scope>
</reference>
<organism evidence="1 2">
    <name type="scientific">Catharanthus roseus</name>
    <name type="common">Madagascar periwinkle</name>
    <name type="synonym">Vinca rosea</name>
    <dbReference type="NCBI Taxonomy" id="4058"/>
    <lineage>
        <taxon>Eukaryota</taxon>
        <taxon>Viridiplantae</taxon>
        <taxon>Streptophyta</taxon>
        <taxon>Embryophyta</taxon>
        <taxon>Tracheophyta</taxon>
        <taxon>Spermatophyta</taxon>
        <taxon>Magnoliopsida</taxon>
        <taxon>eudicotyledons</taxon>
        <taxon>Gunneridae</taxon>
        <taxon>Pentapetalae</taxon>
        <taxon>asterids</taxon>
        <taxon>lamiids</taxon>
        <taxon>Gentianales</taxon>
        <taxon>Apocynaceae</taxon>
        <taxon>Rauvolfioideae</taxon>
        <taxon>Vinceae</taxon>
        <taxon>Catharanthinae</taxon>
        <taxon>Catharanthus</taxon>
    </lineage>
</organism>
<evidence type="ECO:0000313" key="1">
    <source>
        <dbReference type="EMBL" id="KAI5648521.1"/>
    </source>
</evidence>
<sequence>MDHRSDDDTNFDNAITQNGSSSAGVGNAGTAGGGGGGFHSIRDRFRLKRHSNASTSYLPRTSKTAPSNGSSLDRQFKTGRSHHHHHHSRSVPRKMLLFPVKERSWFYLCILLVIFVFALASIVLQSSILSVLRQGGGSERGKWLWSVRDDLKLGTSLHFVPRRRLGLRDRLDPLRNQTRIGIRPPRIALILGNMKKDPSALRLSTVMKNLKGLGYLLKIYTLLDGEARPIWEEVGGQVSTLSPERYGLLDWSIFEGVIVDSLEAKDAISSLMQEPFCSVPVIWMIQEDTLANRLPMYEDMYWEPIISQWKRTFARADVVVFPHPALPMLYSVLDTGNFFVIPGSPVDVWDAEIYSKTHSKLLLRKENGFDEDDLLVLVVGSSFFYNELSLDYAVAMHDLQSLLLKYAAREESKGTFKFVFLCGNSSSGYDEALQDFSTRLGLHQGTLRHYGVTGDVNGVILMADIVLYASSQDEQGFPPLLIRAMSFGIPIIAPDYPVINRYVANGVQGMIFPRHNPDSLMKDFTLLISENKLSKFAQTIGSSGRLLAKNMLASECVVTYAMLAENVFNFPSDVLLPASALQLKQSSWNWNLFESKMEKQTGDTENPLFESTDHISIVYDLEEDIANFISLTNVSNNESEALDADIPTNLDWDILKEIESSEEVERLEREEIDERMEKDIGDWDEIYRNARKAEKLKFETNERDEGELERTGQPLCIYEIYSGMGAWQFLHHGSLYRGLSLSSRARRLKSDDVDAVARLPFLNDTYYRDILCELGGMLSIANGVDNIHKRPWIGFQSWRAAGRKVALSTKAEQVLEEIVQKNTKGDVIYFWAKLDMDTGLLGSNDVLTFWSMCDILNGGNCRTTFEDAFRRMYALPSYVEALPPMPEDGGRWSALHSWVMPTPSFLEFIMFSRMFVDSLHYLHTKSSDCLLASSAVEKQHCYCRVLDILVNVWAYHSARRMIYIDPNSGAIEEEHHIEQRQGYMWAKYFNISLLKSMDEDLAEAADDDDHAYESWLWPLTGEVYWQGIYEREREERYRLKMDKKRKTREKLLERMKHGYKQKTLGRRRR</sequence>
<dbReference type="EMBL" id="CM044708">
    <property type="protein sequence ID" value="KAI5648521.1"/>
    <property type="molecule type" value="Genomic_DNA"/>
</dbReference>
<name>A0ACB9ZNY2_CATRO</name>
<accession>A0ACB9ZNY2</accession>
<comment type="caution">
    <text evidence="1">The sequence shown here is derived from an EMBL/GenBank/DDBJ whole genome shotgun (WGS) entry which is preliminary data.</text>
</comment>
<dbReference type="Proteomes" id="UP001060085">
    <property type="component" value="Linkage Group LG08"/>
</dbReference>
<evidence type="ECO:0000313" key="2">
    <source>
        <dbReference type="Proteomes" id="UP001060085"/>
    </source>
</evidence>